<evidence type="ECO:0000259" key="3">
    <source>
        <dbReference type="SMART" id="SM00199"/>
    </source>
</evidence>
<dbReference type="AlphaFoldDB" id="A0A7J6AIA4"/>
<dbReference type="PANTHER" id="PTHR12015">
    <property type="entry name" value="SMALL INDUCIBLE CYTOKINE A"/>
    <property type="match status" value="1"/>
</dbReference>
<dbReference type="GO" id="GO:0008009">
    <property type="term" value="F:chemokine activity"/>
    <property type="evidence" value="ECO:0007669"/>
    <property type="project" value="InterPro"/>
</dbReference>
<keyword evidence="5" id="KW-1185">Reference proteome</keyword>
<dbReference type="SMART" id="SM00199">
    <property type="entry name" value="SCY"/>
    <property type="match status" value="1"/>
</dbReference>
<dbReference type="SUPFAM" id="SSF54117">
    <property type="entry name" value="Interleukin 8-like chemokines"/>
    <property type="match status" value="1"/>
</dbReference>
<gene>
    <name evidence="4" type="ORF">AMELA_G00154080</name>
</gene>
<feature type="signal peptide" evidence="2">
    <location>
        <begin position="1"/>
        <end position="28"/>
    </location>
</feature>
<feature type="domain" description="Chemokine interleukin-8-like" evidence="3">
    <location>
        <begin position="32"/>
        <end position="94"/>
    </location>
</feature>
<sequence length="107" mass="11836">MVRNSVTVQAAALLLLALLFICWNSAGATDGAPDCCLMTVDKKIPQSLLKSYYVQTPETGCRVPATVFVTKKGKHLCAPRATKNNWVKKLINKLNKTSRKESKRKSQ</sequence>
<keyword evidence="2" id="KW-0732">Signal</keyword>
<dbReference type="Pfam" id="PF00048">
    <property type="entry name" value="IL8"/>
    <property type="match status" value="1"/>
</dbReference>
<dbReference type="InterPro" id="IPR039809">
    <property type="entry name" value="Chemokine_b/g/d"/>
</dbReference>
<dbReference type="GO" id="GO:0005615">
    <property type="term" value="C:extracellular space"/>
    <property type="evidence" value="ECO:0007669"/>
    <property type="project" value="UniProtKB-KW"/>
</dbReference>
<keyword evidence="1" id="KW-0202">Cytokine</keyword>
<accession>A0A7J6AIA4</accession>
<dbReference type="InterPro" id="IPR036048">
    <property type="entry name" value="Interleukin_8-like_sf"/>
</dbReference>
<organism evidence="4 5">
    <name type="scientific">Ameiurus melas</name>
    <name type="common">Black bullhead</name>
    <name type="synonym">Silurus melas</name>
    <dbReference type="NCBI Taxonomy" id="219545"/>
    <lineage>
        <taxon>Eukaryota</taxon>
        <taxon>Metazoa</taxon>
        <taxon>Chordata</taxon>
        <taxon>Craniata</taxon>
        <taxon>Vertebrata</taxon>
        <taxon>Euteleostomi</taxon>
        <taxon>Actinopterygii</taxon>
        <taxon>Neopterygii</taxon>
        <taxon>Teleostei</taxon>
        <taxon>Ostariophysi</taxon>
        <taxon>Siluriformes</taxon>
        <taxon>Ictaluridae</taxon>
        <taxon>Ameiurus</taxon>
    </lineage>
</organism>
<dbReference type="EMBL" id="JAAGNN010000012">
    <property type="protein sequence ID" value="KAF4082652.1"/>
    <property type="molecule type" value="Genomic_DNA"/>
</dbReference>
<proteinExistence type="predicted"/>
<dbReference type="CDD" id="cd00169">
    <property type="entry name" value="Chemokine"/>
    <property type="match status" value="1"/>
</dbReference>
<evidence type="ECO:0000313" key="5">
    <source>
        <dbReference type="Proteomes" id="UP000593565"/>
    </source>
</evidence>
<evidence type="ECO:0000256" key="1">
    <source>
        <dbReference type="ARBA" id="ARBA00022514"/>
    </source>
</evidence>
<reference evidence="4 5" key="1">
    <citation type="submission" date="2020-02" db="EMBL/GenBank/DDBJ databases">
        <title>A chromosome-scale genome assembly of the black bullhead catfish (Ameiurus melas).</title>
        <authorList>
            <person name="Wen M."/>
            <person name="Zham M."/>
            <person name="Cabau C."/>
            <person name="Klopp C."/>
            <person name="Donnadieu C."/>
            <person name="Roques C."/>
            <person name="Bouchez O."/>
            <person name="Lampietro C."/>
            <person name="Jouanno E."/>
            <person name="Herpin A."/>
            <person name="Louis A."/>
            <person name="Berthelot C."/>
            <person name="Parey E."/>
            <person name="Roest-Crollius H."/>
            <person name="Braasch I."/>
            <person name="Postlethwait J."/>
            <person name="Robinson-Rechavi M."/>
            <person name="Echchiki A."/>
            <person name="Begum T."/>
            <person name="Montfort J."/>
            <person name="Schartl M."/>
            <person name="Bobe J."/>
            <person name="Guiguen Y."/>
        </authorList>
    </citation>
    <scope>NUCLEOTIDE SEQUENCE [LARGE SCALE GENOMIC DNA]</scope>
    <source>
        <strain evidence="4">M_S1</strain>
        <tissue evidence="4">Blood</tissue>
    </source>
</reference>
<dbReference type="InterPro" id="IPR001811">
    <property type="entry name" value="Chemokine_IL8-like_dom"/>
</dbReference>
<dbReference type="GO" id="GO:0006955">
    <property type="term" value="P:immune response"/>
    <property type="evidence" value="ECO:0007669"/>
    <property type="project" value="InterPro"/>
</dbReference>
<comment type="caution">
    <text evidence="4">The sequence shown here is derived from an EMBL/GenBank/DDBJ whole genome shotgun (WGS) entry which is preliminary data.</text>
</comment>
<evidence type="ECO:0000256" key="2">
    <source>
        <dbReference type="SAM" id="SignalP"/>
    </source>
</evidence>
<evidence type="ECO:0000313" key="4">
    <source>
        <dbReference type="EMBL" id="KAF4082652.1"/>
    </source>
</evidence>
<name>A0A7J6AIA4_AMEME</name>
<dbReference type="Proteomes" id="UP000593565">
    <property type="component" value="Unassembled WGS sequence"/>
</dbReference>
<protein>
    <recommendedName>
        <fullName evidence="3">Chemokine interleukin-8-like domain-containing protein</fullName>
    </recommendedName>
</protein>
<dbReference type="Gene3D" id="2.40.50.40">
    <property type="match status" value="1"/>
</dbReference>
<feature type="chain" id="PRO_5029753982" description="Chemokine interleukin-8-like domain-containing protein" evidence="2">
    <location>
        <begin position="29"/>
        <end position="107"/>
    </location>
</feature>